<protein>
    <submittedName>
        <fullName evidence="3">Flavin reductase family protein</fullName>
    </submittedName>
</protein>
<gene>
    <name evidence="3" type="ORF">ACFQDO_17675</name>
</gene>
<dbReference type="RefSeq" id="WP_345717498.1">
    <property type="nucleotide sequence ID" value="NZ_BAABFP010000007.1"/>
</dbReference>
<dbReference type="PANTHER" id="PTHR30466:SF1">
    <property type="entry name" value="FMN REDUCTASE (NADH) RUTF"/>
    <property type="match status" value="1"/>
</dbReference>
<organism evidence="3 4">
    <name type="scientific">Angustibacter luteus</name>
    <dbReference type="NCBI Taxonomy" id="658456"/>
    <lineage>
        <taxon>Bacteria</taxon>
        <taxon>Bacillati</taxon>
        <taxon>Actinomycetota</taxon>
        <taxon>Actinomycetes</taxon>
        <taxon>Kineosporiales</taxon>
        <taxon>Kineosporiaceae</taxon>
    </lineage>
</organism>
<keyword evidence="4" id="KW-1185">Reference proteome</keyword>
<feature type="domain" description="Flavin reductase like" evidence="2">
    <location>
        <begin position="26"/>
        <end position="174"/>
    </location>
</feature>
<dbReference type="Pfam" id="PF01613">
    <property type="entry name" value="Flavin_Reduct"/>
    <property type="match status" value="1"/>
</dbReference>
<evidence type="ECO:0000313" key="4">
    <source>
        <dbReference type="Proteomes" id="UP001596189"/>
    </source>
</evidence>
<name>A0ABW1JJB7_9ACTN</name>
<reference evidence="4" key="1">
    <citation type="journal article" date="2019" name="Int. J. Syst. Evol. Microbiol.">
        <title>The Global Catalogue of Microorganisms (GCM) 10K type strain sequencing project: providing services to taxonomists for standard genome sequencing and annotation.</title>
        <authorList>
            <consortium name="The Broad Institute Genomics Platform"/>
            <consortium name="The Broad Institute Genome Sequencing Center for Infectious Disease"/>
            <person name="Wu L."/>
            <person name="Ma J."/>
        </authorList>
    </citation>
    <scope>NUCLEOTIDE SEQUENCE [LARGE SCALE GENOMIC DNA]</scope>
    <source>
        <strain evidence="4">KACC 14249</strain>
    </source>
</reference>
<dbReference type="Gene3D" id="2.30.110.10">
    <property type="entry name" value="Electron Transport, Fmn-binding Protein, Chain A"/>
    <property type="match status" value="1"/>
</dbReference>
<evidence type="ECO:0000256" key="1">
    <source>
        <dbReference type="ARBA" id="ARBA00023002"/>
    </source>
</evidence>
<evidence type="ECO:0000313" key="3">
    <source>
        <dbReference type="EMBL" id="MFC6008967.1"/>
    </source>
</evidence>
<accession>A0ABW1JJB7</accession>
<dbReference type="InterPro" id="IPR050268">
    <property type="entry name" value="NADH-dep_flavin_reductase"/>
</dbReference>
<dbReference type="EMBL" id="JBHSRD010000008">
    <property type="protein sequence ID" value="MFC6008967.1"/>
    <property type="molecule type" value="Genomic_DNA"/>
</dbReference>
<proteinExistence type="predicted"/>
<keyword evidence="1" id="KW-0560">Oxidoreductase</keyword>
<dbReference type="InterPro" id="IPR012349">
    <property type="entry name" value="Split_barrel_FMN-bd"/>
</dbReference>
<sequence>MSLVGTPSDPQPLRADADVARFRRAMARFATGVTVVTARVAGVDHAMTASAFTSVSLEPLLVLVCVEREARFHDAVTESGYWGVSLLDESARTISQWLSTRGRPLHGQLDRVPHRRGPVTGVALVDPALAAIECRTTDLHPAGDHSIVVGEVMSIDLPDSPDGPLLYHRGAYTHLR</sequence>
<dbReference type="SMART" id="SM00903">
    <property type="entry name" value="Flavin_Reduct"/>
    <property type="match status" value="1"/>
</dbReference>
<dbReference type="Proteomes" id="UP001596189">
    <property type="component" value="Unassembled WGS sequence"/>
</dbReference>
<comment type="caution">
    <text evidence="3">The sequence shown here is derived from an EMBL/GenBank/DDBJ whole genome shotgun (WGS) entry which is preliminary data.</text>
</comment>
<dbReference type="InterPro" id="IPR002563">
    <property type="entry name" value="Flavin_Rdtase-like_dom"/>
</dbReference>
<dbReference type="SUPFAM" id="SSF50475">
    <property type="entry name" value="FMN-binding split barrel"/>
    <property type="match status" value="1"/>
</dbReference>
<evidence type="ECO:0000259" key="2">
    <source>
        <dbReference type="SMART" id="SM00903"/>
    </source>
</evidence>
<dbReference type="PANTHER" id="PTHR30466">
    <property type="entry name" value="FLAVIN REDUCTASE"/>
    <property type="match status" value="1"/>
</dbReference>